<dbReference type="Proteomes" id="UP000266721">
    <property type="component" value="Unassembled WGS sequence"/>
</dbReference>
<dbReference type="PANTHER" id="PTHR16897:SF2">
    <property type="entry name" value="OS03G0226600 PROTEIN"/>
    <property type="match status" value="1"/>
</dbReference>
<proteinExistence type="predicted"/>
<reference evidence="1 2" key="1">
    <citation type="journal article" date="2016" name="PLoS ONE">
        <title>A First Insight into the Genome of the Filter-Feeder Mussel Mytilus galloprovincialis.</title>
        <authorList>
            <person name="Murgarella M."/>
            <person name="Puiu D."/>
            <person name="Novoa B."/>
            <person name="Figueras A."/>
            <person name="Posada D."/>
            <person name="Canchaya C."/>
        </authorList>
    </citation>
    <scope>NUCLEOTIDE SEQUENCE [LARGE SCALE GENOMIC DNA]</scope>
    <source>
        <tissue evidence="1">Muscle</tissue>
    </source>
</reference>
<feature type="non-terminal residue" evidence="1">
    <location>
        <position position="1"/>
    </location>
</feature>
<sequence>HDIHEVNKYLPGRVVTLNISRISFTPGKIYYCNVIGYSHSGIHKTQSSDGIMTDSVPPVPGTIYDGIGLYDIDYTTSSDSVGGSWHGFSDADSGISNFMWCVMTQDSSEPCDIRKWESIGIHHLMSRPVNISHQNIGKLIKNLVYAVDLNGQKSETKSSNGFIIDKTSPELASMEHLDQNLAHNPSFEDVYGEAIDWKNITNTNFCDGTESIKPNFWNITIDSCIGVLKSDRNIAFDGRSFMYVKGEISQILNLETNHLYRVTFVSAHPPVLGTVLANKEGYIQLNHQTHVFIVYTKRDQDSTVSTDTIWHRHTFYFRSVTNKAILRLGSMAGNTGILIDSIEVQQVMLHTDDYAESSGKRVHAHFIALNQWSSIHASWGFVDAESPIIDHMWAIGYSEGSTEIQAYTSVGLNNFAYNYNVTLAHTSLIHITVIATNAAGLTRKAHAEDFLVDLTPPIIMFVNDGLGIF</sequence>
<comment type="caution">
    <text evidence="1">The sequence shown here is derived from an EMBL/GenBank/DDBJ whole genome shotgun (WGS) entry which is preliminary data.</text>
</comment>
<dbReference type="EMBL" id="KV583759">
    <property type="protein sequence ID" value="OPL33305.1"/>
    <property type="molecule type" value="Genomic_DNA"/>
</dbReference>
<organism evidence="1 2">
    <name type="scientific">Mytilus galloprovincialis</name>
    <name type="common">Mediterranean mussel</name>
    <dbReference type="NCBI Taxonomy" id="29158"/>
    <lineage>
        <taxon>Eukaryota</taxon>
        <taxon>Metazoa</taxon>
        <taxon>Spiralia</taxon>
        <taxon>Lophotrochozoa</taxon>
        <taxon>Mollusca</taxon>
        <taxon>Bivalvia</taxon>
        <taxon>Autobranchia</taxon>
        <taxon>Pteriomorphia</taxon>
        <taxon>Mytilida</taxon>
        <taxon>Mytiloidea</taxon>
        <taxon>Mytilidae</taxon>
        <taxon>Mytilinae</taxon>
        <taxon>Mytilus</taxon>
    </lineage>
</organism>
<gene>
    <name evidence="1" type="ORF">AM593_06253</name>
</gene>
<dbReference type="AlphaFoldDB" id="A0A3L5TTN9"/>
<protein>
    <submittedName>
        <fullName evidence="1">Uncharacterized protein</fullName>
    </submittedName>
</protein>
<name>A0A3L5TTN9_MYTGA</name>
<accession>A0A3L5TTN9</accession>
<keyword evidence="2" id="KW-1185">Reference proteome</keyword>
<dbReference type="PANTHER" id="PTHR16897">
    <property type="entry name" value="OS10G0105400 PROTEIN"/>
    <property type="match status" value="1"/>
</dbReference>
<evidence type="ECO:0000313" key="2">
    <source>
        <dbReference type="Proteomes" id="UP000266721"/>
    </source>
</evidence>
<evidence type="ECO:0000313" key="1">
    <source>
        <dbReference type="EMBL" id="OPL33305.1"/>
    </source>
</evidence>